<name>A0ABD1YT92_9MARC</name>
<gene>
    <name evidence="1" type="ORF">R1flu_005465</name>
</gene>
<comment type="caution">
    <text evidence="1">The sequence shown here is derived from an EMBL/GenBank/DDBJ whole genome shotgun (WGS) entry which is preliminary data.</text>
</comment>
<accession>A0ABD1YT92</accession>
<evidence type="ECO:0000313" key="2">
    <source>
        <dbReference type="Proteomes" id="UP001605036"/>
    </source>
</evidence>
<keyword evidence="2" id="KW-1185">Reference proteome</keyword>
<reference evidence="1 2" key="1">
    <citation type="submission" date="2024-09" db="EMBL/GenBank/DDBJ databases">
        <title>Chromosome-scale assembly of Riccia fluitans.</title>
        <authorList>
            <person name="Paukszto L."/>
            <person name="Sawicki J."/>
            <person name="Karawczyk K."/>
            <person name="Piernik-Szablinska J."/>
            <person name="Szczecinska M."/>
            <person name="Mazdziarz M."/>
        </authorList>
    </citation>
    <scope>NUCLEOTIDE SEQUENCE [LARGE SCALE GENOMIC DNA]</scope>
    <source>
        <strain evidence="1">Rf_01</strain>
        <tissue evidence="1">Aerial parts of the thallus</tissue>
    </source>
</reference>
<dbReference type="AlphaFoldDB" id="A0ABD1YT92"/>
<dbReference type="EMBL" id="JBHFFA010000003">
    <property type="protein sequence ID" value="KAL2633986.1"/>
    <property type="molecule type" value="Genomic_DNA"/>
</dbReference>
<protein>
    <submittedName>
        <fullName evidence="1">Uncharacterized protein</fullName>
    </submittedName>
</protein>
<dbReference type="Proteomes" id="UP001605036">
    <property type="component" value="Unassembled WGS sequence"/>
</dbReference>
<organism evidence="1 2">
    <name type="scientific">Riccia fluitans</name>
    <dbReference type="NCBI Taxonomy" id="41844"/>
    <lineage>
        <taxon>Eukaryota</taxon>
        <taxon>Viridiplantae</taxon>
        <taxon>Streptophyta</taxon>
        <taxon>Embryophyta</taxon>
        <taxon>Marchantiophyta</taxon>
        <taxon>Marchantiopsida</taxon>
        <taxon>Marchantiidae</taxon>
        <taxon>Marchantiales</taxon>
        <taxon>Ricciaceae</taxon>
        <taxon>Riccia</taxon>
    </lineage>
</organism>
<proteinExistence type="predicted"/>
<evidence type="ECO:0000313" key="1">
    <source>
        <dbReference type="EMBL" id="KAL2633986.1"/>
    </source>
</evidence>
<sequence>MRDATWRSGKINIRDKCTNVFLKNNWLAWRKQCQPEYNPNKAEVRKAMLHYTGLEMHGVKVDWSIVDISLLLNTISREMRMSARRELYRMKVKMDGKLVEPFDPDELERPRKIVRSNPLKKSDVPLPPMLELKHQLHHREKRRWKCSLKMHSKMKCGRNFVN</sequence>